<feature type="chain" id="PRO_5011894696" evidence="3">
    <location>
        <begin position="22"/>
        <end position="525"/>
    </location>
</feature>
<dbReference type="EMBL" id="FNDD01000004">
    <property type="protein sequence ID" value="SDG87441.1"/>
    <property type="molecule type" value="Genomic_DNA"/>
</dbReference>
<sequence length="525" mass="58325">MNYKPLVALVSGLLAAQPALAEKYDDLTATVNLIQIVGTIDPAKVSDYTEYMMAVNLYDGLTTADTTGKIQPLLAKSWDVSSDGKTFTFHLREDAKFQNGDEVKASDVVYSVQRLLTINQGVSGFFKPFLAADGVSAVDKHTVKFALKQPSSAFLAMTPLLFVIDQSVALEHGNEGSKWSEDYLSSHSLGTGPYSLGEWQRGSRLVLERNHDYFAGFPQNPLEKVRLLITKDESTIKALANKGELDLSSTYQASETLAAIDKIPGYHIQNLGTATGYYIKFNNQLAPTDDVNIRKAIALSIDYDLANTELHPGESMAGPLASLFKDAFLDGLEAPHLDLAKAAEYVKKSKYAGQKIPLTLGYVAGSAYEEEIALMMQANLQSIGFDVKLQADPWSRVTEIAAKPETTPNVNQIFFGPTYSSPLSVFYNQYSSKSAGSWASMSWLNDKQVDEWIDQASTELDADKRNAIYKKLQKYIVDNQVDAFLQTTRYRQAVNDCLSDMKFVPIQSFYYDFSKYNWLCRPNRK</sequence>
<dbReference type="Pfam" id="PF00496">
    <property type="entry name" value="SBP_bac_5"/>
    <property type="match status" value="1"/>
</dbReference>
<dbReference type="Gene3D" id="3.90.76.10">
    <property type="entry name" value="Dipeptide-binding Protein, Domain 1"/>
    <property type="match status" value="1"/>
</dbReference>
<evidence type="ECO:0000256" key="3">
    <source>
        <dbReference type="SAM" id="SignalP"/>
    </source>
</evidence>
<evidence type="ECO:0000313" key="5">
    <source>
        <dbReference type="EMBL" id="SDG76185.1"/>
    </source>
</evidence>
<dbReference type="Gene3D" id="3.40.190.10">
    <property type="entry name" value="Periplasmic binding protein-like II"/>
    <property type="match status" value="1"/>
</dbReference>
<dbReference type="AlphaFoldDB" id="A0A1G7WW66"/>
<evidence type="ECO:0000256" key="2">
    <source>
        <dbReference type="ARBA" id="ARBA00022729"/>
    </source>
</evidence>
<keyword evidence="7" id="KW-1185">Reference proteome</keyword>
<evidence type="ECO:0000313" key="7">
    <source>
        <dbReference type="Proteomes" id="UP000198854"/>
    </source>
</evidence>
<dbReference type="EMBL" id="FNDD01000002">
    <property type="protein sequence ID" value="SDG76185.1"/>
    <property type="molecule type" value="Genomic_DNA"/>
</dbReference>
<dbReference type="RefSeq" id="WP_093269292.1">
    <property type="nucleotide sequence ID" value="NZ_FNDD01000002.1"/>
</dbReference>
<name>A0A1G7WW66_9VIBR</name>
<accession>A0A1G7WW66</accession>
<dbReference type="SUPFAM" id="SSF53850">
    <property type="entry name" value="Periplasmic binding protein-like II"/>
    <property type="match status" value="1"/>
</dbReference>
<dbReference type="OrthoDB" id="9801912at2"/>
<dbReference type="CDD" id="cd08512">
    <property type="entry name" value="PBP2_NikA_DppA_OppA_like_7"/>
    <property type="match status" value="1"/>
</dbReference>
<dbReference type="InterPro" id="IPR039424">
    <property type="entry name" value="SBP_5"/>
</dbReference>
<gene>
    <name evidence="5" type="ORF">SAMN04488136_102210</name>
    <name evidence="6" type="ORF">SAMN04488136_10414</name>
</gene>
<dbReference type="InterPro" id="IPR023765">
    <property type="entry name" value="SBP_5_CS"/>
</dbReference>
<dbReference type="PROSITE" id="PS01040">
    <property type="entry name" value="SBP_BACTERIAL_5"/>
    <property type="match status" value="1"/>
</dbReference>
<dbReference type="PANTHER" id="PTHR30290:SF34">
    <property type="entry name" value="ABC TRANSPORTER, PERIPLASMIC OLIGO-PEPTIDE BINDING PROTEIN, PUTATIVE-RELATED"/>
    <property type="match status" value="1"/>
</dbReference>
<organism evidence="5 7">
    <name type="scientific">Vibrio xiamenensis</name>
    <dbReference type="NCBI Taxonomy" id="861298"/>
    <lineage>
        <taxon>Bacteria</taxon>
        <taxon>Pseudomonadati</taxon>
        <taxon>Pseudomonadota</taxon>
        <taxon>Gammaproteobacteria</taxon>
        <taxon>Vibrionales</taxon>
        <taxon>Vibrionaceae</taxon>
        <taxon>Vibrio</taxon>
    </lineage>
</organism>
<feature type="domain" description="Solute-binding protein family 5" evidence="4">
    <location>
        <begin position="69"/>
        <end position="435"/>
    </location>
</feature>
<dbReference type="GO" id="GO:0015833">
    <property type="term" value="P:peptide transport"/>
    <property type="evidence" value="ECO:0007669"/>
    <property type="project" value="TreeGrafter"/>
</dbReference>
<keyword evidence="2 3" id="KW-0732">Signal</keyword>
<protein>
    <submittedName>
        <fullName evidence="5">Peptide/nickel transport system substrate-binding protein</fullName>
    </submittedName>
</protein>
<dbReference type="STRING" id="861298.SAMN04488136_102210"/>
<comment type="similarity">
    <text evidence="1">Belongs to the bacterial solute-binding protein 5 family.</text>
</comment>
<dbReference type="Proteomes" id="UP000198854">
    <property type="component" value="Unassembled WGS sequence"/>
</dbReference>
<reference evidence="7" key="1">
    <citation type="submission" date="2016-10" db="EMBL/GenBank/DDBJ databases">
        <authorList>
            <person name="Varghese N."/>
            <person name="Submissions S."/>
        </authorList>
    </citation>
    <scope>NUCLEOTIDE SEQUENCE [LARGE SCALE GENOMIC DNA]</scope>
    <source>
        <strain evidence="7">CGMCC 1.10228</strain>
    </source>
</reference>
<feature type="signal peptide" evidence="3">
    <location>
        <begin position="1"/>
        <end position="21"/>
    </location>
</feature>
<dbReference type="GO" id="GO:0043190">
    <property type="term" value="C:ATP-binding cassette (ABC) transporter complex"/>
    <property type="evidence" value="ECO:0007669"/>
    <property type="project" value="InterPro"/>
</dbReference>
<evidence type="ECO:0000313" key="6">
    <source>
        <dbReference type="EMBL" id="SDG87441.1"/>
    </source>
</evidence>
<proteinExistence type="inferred from homology"/>
<dbReference type="PANTHER" id="PTHR30290">
    <property type="entry name" value="PERIPLASMIC BINDING COMPONENT OF ABC TRANSPORTER"/>
    <property type="match status" value="1"/>
</dbReference>
<evidence type="ECO:0000256" key="1">
    <source>
        <dbReference type="ARBA" id="ARBA00005695"/>
    </source>
</evidence>
<dbReference type="Gene3D" id="3.10.105.10">
    <property type="entry name" value="Dipeptide-binding Protein, Domain 3"/>
    <property type="match status" value="1"/>
</dbReference>
<dbReference type="GO" id="GO:1904680">
    <property type="term" value="F:peptide transmembrane transporter activity"/>
    <property type="evidence" value="ECO:0007669"/>
    <property type="project" value="TreeGrafter"/>
</dbReference>
<dbReference type="PIRSF" id="PIRSF002741">
    <property type="entry name" value="MppA"/>
    <property type="match status" value="1"/>
</dbReference>
<dbReference type="InterPro" id="IPR030678">
    <property type="entry name" value="Peptide/Ni-bd"/>
</dbReference>
<evidence type="ECO:0000259" key="4">
    <source>
        <dbReference type="Pfam" id="PF00496"/>
    </source>
</evidence>
<dbReference type="InterPro" id="IPR000914">
    <property type="entry name" value="SBP_5_dom"/>
</dbReference>
<dbReference type="GO" id="GO:0030288">
    <property type="term" value="C:outer membrane-bounded periplasmic space"/>
    <property type="evidence" value="ECO:0007669"/>
    <property type="project" value="UniProtKB-ARBA"/>
</dbReference>
<reference evidence="5 7" key="2">
    <citation type="submission" date="2016-10" db="EMBL/GenBank/DDBJ databases">
        <authorList>
            <person name="de Groot N.N."/>
        </authorList>
    </citation>
    <scope>NUCLEOTIDE SEQUENCE [LARGE SCALE GENOMIC DNA]</scope>
    <source>
        <strain evidence="5 7">CGMCC 1.10228</strain>
    </source>
</reference>